<name>A0A645AEK7_9ZZZZ</name>
<organism evidence="1">
    <name type="scientific">bioreactor metagenome</name>
    <dbReference type="NCBI Taxonomy" id="1076179"/>
    <lineage>
        <taxon>unclassified sequences</taxon>
        <taxon>metagenomes</taxon>
        <taxon>ecological metagenomes</taxon>
    </lineage>
</organism>
<comment type="caution">
    <text evidence="1">The sequence shown here is derived from an EMBL/GenBank/DDBJ whole genome shotgun (WGS) entry which is preliminary data.</text>
</comment>
<sequence>MKPDSDELLGKLTFSSPISELMRVLFFYSLQYVVLEKKKKYHIFRQEDIVAFLHKSEKDTSISNLFLFAEKGANTRTNLPSRMKNSERMLCITAEKETYITTFEEVKYRCGEDEDFPLWWNIPLPLLTMKDHKVILNAKAQESFSLEDFSLKRVSDALQREDRLLEINADENEKRVFYFEPLLADIYLIDEVTSDLSAAEDMVWWAAVGKAWAQKMRRDGYEIHQVDGIQPSPIDLLGADDYLTCVWDEKILGYLCFKKMKEASK</sequence>
<dbReference type="AlphaFoldDB" id="A0A645AEK7"/>
<protein>
    <submittedName>
        <fullName evidence="1">Uncharacterized protein</fullName>
    </submittedName>
</protein>
<gene>
    <name evidence="1" type="ORF">SDC9_98386</name>
</gene>
<accession>A0A645AEK7</accession>
<reference evidence="1" key="1">
    <citation type="submission" date="2019-08" db="EMBL/GenBank/DDBJ databases">
        <authorList>
            <person name="Kucharzyk K."/>
            <person name="Murdoch R.W."/>
            <person name="Higgins S."/>
            <person name="Loffler F."/>
        </authorList>
    </citation>
    <scope>NUCLEOTIDE SEQUENCE</scope>
</reference>
<evidence type="ECO:0000313" key="1">
    <source>
        <dbReference type="EMBL" id="MPM51635.1"/>
    </source>
</evidence>
<proteinExistence type="predicted"/>
<dbReference type="EMBL" id="VSSQ01013504">
    <property type="protein sequence ID" value="MPM51635.1"/>
    <property type="molecule type" value="Genomic_DNA"/>
</dbReference>